<evidence type="ECO:0000256" key="4">
    <source>
        <dbReference type="ARBA" id="ARBA00022490"/>
    </source>
</evidence>
<dbReference type="InterPro" id="IPR038108">
    <property type="entry name" value="RPN13_DEUBAD_sf"/>
</dbReference>
<dbReference type="OrthoDB" id="340431at2759"/>
<dbReference type="GO" id="GO:0005737">
    <property type="term" value="C:cytoplasm"/>
    <property type="evidence" value="ECO:0007669"/>
    <property type="project" value="UniProtKB-SubCell"/>
</dbReference>
<dbReference type="InterPro" id="IPR044868">
    <property type="entry name" value="Rpn13/ADRM1_Pru"/>
</dbReference>
<dbReference type="Pfam" id="PF04683">
    <property type="entry name" value="Rpn13_ADRM1_Pru"/>
    <property type="match status" value="1"/>
</dbReference>
<dbReference type="PROSITE" id="PS51917">
    <property type="entry name" value="PRU"/>
    <property type="match status" value="1"/>
</dbReference>
<feature type="compositionally biased region" description="Low complexity" evidence="9">
    <location>
        <begin position="178"/>
        <end position="227"/>
    </location>
</feature>
<evidence type="ECO:0000313" key="13">
    <source>
        <dbReference type="Proteomes" id="UP000475862"/>
    </source>
</evidence>
<feature type="region of interest" description="Disordered" evidence="9">
    <location>
        <begin position="119"/>
        <end position="147"/>
    </location>
</feature>
<proteinExistence type="inferred from homology"/>
<dbReference type="CDD" id="cd13314">
    <property type="entry name" value="PH_Rpn13"/>
    <property type="match status" value="1"/>
</dbReference>
<dbReference type="Pfam" id="PF16550">
    <property type="entry name" value="RPN13_C"/>
    <property type="match status" value="1"/>
</dbReference>
<dbReference type="EMBL" id="VYZN01000005">
    <property type="protein sequence ID" value="KAE9543847.1"/>
    <property type="molecule type" value="Genomic_DNA"/>
</dbReference>
<evidence type="ECO:0000313" key="12">
    <source>
        <dbReference type="EMBL" id="KAE9543847.1"/>
    </source>
</evidence>
<dbReference type="FunFam" id="2.30.29.70:FF:000001">
    <property type="entry name" value="Proteasomal ubiquitin receptor ADRM1"/>
    <property type="match status" value="1"/>
</dbReference>
<dbReference type="PROSITE" id="PS51916">
    <property type="entry name" value="DEUBAD"/>
    <property type="match status" value="1"/>
</dbReference>
<evidence type="ECO:0000259" key="10">
    <source>
        <dbReference type="PROSITE" id="PS51916"/>
    </source>
</evidence>
<dbReference type="GO" id="GO:0061133">
    <property type="term" value="F:endopeptidase activator activity"/>
    <property type="evidence" value="ECO:0007669"/>
    <property type="project" value="TreeGrafter"/>
</dbReference>
<evidence type="ECO:0000256" key="3">
    <source>
        <dbReference type="ARBA" id="ARBA00009216"/>
    </source>
</evidence>
<evidence type="ECO:0000256" key="5">
    <source>
        <dbReference type="ARBA" id="ARBA00022942"/>
    </source>
</evidence>
<evidence type="ECO:0000256" key="7">
    <source>
        <dbReference type="ARBA" id="ARBA00054744"/>
    </source>
</evidence>
<keyword evidence="6" id="KW-0539">Nucleus</keyword>
<feature type="region of interest" description="Disordered" evidence="9">
    <location>
        <begin position="176"/>
        <end position="236"/>
    </location>
</feature>
<keyword evidence="5" id="KW-0647">Proteasome</keyword>
<evidence type="ECO:0000256" key="6">
    <source>
        <dbReference type="ARBA" id="ARBA00023242"/>
    </source>
</evidence>
<dbReference type="PANTHER" id="PTHR12225">
    <property type="entry name" value="ADHESION REGULATING MOLECULE 1 110 KDA CELL MEMBRANE GLYCOPROTEIN"/>
    <property type="match status" value="1"/>
</dbReference>
<dbReference type="InterPro" id="IPR032368">
    <property type="entry name" value="RPN13_DEUBAD"/>
</dbReference>
<feature type="compositionally biased region" description="Polar residues" evidence="9">
    <location>
        <begin position="296"/>
        <end position="315"/>
    </location>
</feature>
<comment type="caution">
    <text evidence="12">The sequence shown here is derived from an EMBL/GenBank/DDBJ whole genome shotgun (WGS) entry which is preliminary data.</text>
</comment>
<name>A0A6G0U4G4_APHGL</name>
<evidence type="ECO:0000259" key="11">
    <source>
        <dbReference type="PROSITE" id="PS51917"/>
    </source>
</evidence>
<dbReference type="InterPro" id="IPR038633">
    <property type="entry name" value="Rpn13/ADRM1_Pru_sf"/>
</dbReference>
<dbReference type="GO" id="GO:0008541">
    <property type="term" value="C:proteasome regulatory particle, lid subcomplex"/>
    <property type="evidence" value="ECO:0007669"/>
    <property type="project" value="TreeGrafter"/>
</dbReference>
<feature type="domain" description="Pru" evidence="11">
    <location>
        <begin position="15"/>
        <end position="128"/>
    </location>
</feature>
<protein>
    <recommendedName>
        <fullName evidence="8">Proteasomal ubiquitin receptor ADRM1 homolog</fullName>
    </recommendedName>
</protein>
<comment type="similarity">
    <text evidence="3">Belongs to the ADRM1 family.</text>
</comment>
<dbReference type="GO" id="GO:0005634">
    <property type="term" value="C:nucleus"/>
    <property type="evidence" value="ECO:0007669"/>
    <property type="project" value="UniProtKB-SubCell"/>
</dbReference>
<accession>A0A6G0U4G4</accession>
<dbReference type="AlphaFoldDB" id="A0A6G0U4G4"/>
<evidence type="ECO:0000256" key="8">
    <source>
        <dbReference type="ARBA" id="ARBA00070663"/>
    </source>
</evidence>
<evidence type="ECO:0000256" key="2">
    <source>
        <dbReference type="ARBA" id="ARBA00004496"/>
    </source>
</evidence>
<feature type="domain" description="DEUBAD" evidence="10">
    <location>
        <begin position="257"/>
        <end position="376"/>
    </location>
</feature>
<dbReference type="Gene3D" id="2.30.29.70">
    <property type="entry name" value="Proteasomal ubiquitin receptor Rpn13/ADRM1"/>
    <property type="match status" value="1"/>
</dbReference>
<feature type="non-terminal residue" evidence="12">
    <location>
        <position position="424"/>
    </location>
</feature>
<gene>
    <name evidence="12" type="ORF">AGLY_001971</name>
</gene>
<organism evidence="12 13">
    <name type="scientific">Aphis glycines</name>
    <name type="common">Soybean aphid</name>
    <dbReference type="NCBI Taxonomy" id="307491"/>
    <lineage>
        <taxon>Eukaryota</taxon>
        <taxon>Metazoa</taxon>
        <taxon>Ecdysozoa</taxon>
        <taxon>Arthropoda</taxon>
        <taxon>Hexapoda</taxon>
        <taxon>Insecta</taxon>
        <taxon>Pterygota</taxon>
        <taxon>Neoptera</taxon>
        <taxon>Paraneoptera</taxon>
        <taxon>Hemiptera</taxon>
        <taxon>Sternorrhyncha</taxon>
        <taxon>Aphidomorpha</taxon>
        <taxon>Aphidoidea</taxon>
        <taxon>Aphididae</taxon>
        <taxon>Aphidini</taxon>
        <taxon>Aphis</taxon>
        <taxon>Aphis</taxon>
    </lineage>
</organism>
<reference evidence="12 13" key="1">
    <citation type="submission" date="2019-08" db="EMBL/GenBank/DDBJ databases">
        <title>The genome of the soybean aphid Biotype 1, its phylome, world population structure and adaptation to the North American continent.</title>
        <authorList>
            <person name="Giordano R."/>
            <person name="Donthu R.K."/>
            <person name="Hernandez A.G."/>
            <person name="Wright C.L."/>
            <person name="Zimin A.V."/>
        </authorList>
    </citation>
    <scope>NUCLEOTIDE SEQUENCE [LARGE SCALE GENOMIC DNA]</scope>
    <source>
        <tissue evidence="12">Whole aphids</tissue>
    </source>
</reference>
<dbReference type="InterPro" id="IPR006773">
    <property type="entry name" value="Rpn13/ADRM1"/>
</dbReference>
<sequence>MSGATALFGNTAGRNQSKNLVEFKAGKMNMRGKMVYPDKRKGLLYIHQSDDSLIHFCWKDRSSGVVEDDLIIFPDDCEFKFVPQCTTGRVYVLKFKSSNKKSFFWLQEAKTDKDDENCRRINDVMNNPPAPGSNRSGGTTPDGDLQNLLSNMSQQQLMQLFGGVGQIGGLSSLLGTMRSSQTGRSSSSTHSSSAQPANTSSSTNTNNGSNRTTSTSSSPPPTNTVTTEPAENQEQRATGIQLRDLQSMLSGLTGAQGTTEKPPVDLSAAMDMENLQSVIENTGALSQLAQHLPTPESASDSTPTNQPTPDNLKDTITSPQFRQAVSMFSNALQTGQLGSVVQQFDLGEGAVSAANQGNMEEFVRALQQANISAEESDDCPINPEKRKKPDNDDIGSNITLTILVSVCCVSRYIVMLVKFVVRIP</sequence>
<evidence type="ECO:0000256" key="9">
    <source>
        <dbReference type="SAM" id="MobiDB-lite"/>
    </source>
</evidence>
<dbReference type="PANTHER" id="PTHR12225:SF0">
    <property type="entry name" value="PROTEASOMAL UBIQUITIN RECEPTOR ADRM1"/>
    <property type="match status" value="1"/>
</dbReference>
<keyword evidence="13" id="KW-1185">Reference proteome</keyword>
<feature type="region of interest" description="Disordered" evidence="9">
    <location>
        <begin position="373"/>
        <end position="393"/>
    </location>
</feature>
<dbReference type="GO" id="GO:0070628">
    <property type="term" value="F:proteasome binding"/>
    <property type="evidence" value="ECO:0007669"/>
    <property type="project" value="TreeGrafter"/>
</dbReference>
<evidence type="ECO:0000256" key="1">
    <source>
        <dbReference type="ARBA" id="ARBA00004123"/>
    </source>
</evidence>
<dbReference type="Proteomes" id="UP000475862">
    <property type="component" value="Unassembled WGS sequence"/>
</dbReference>
<comment type="function">
    <text evidence="7">May function as a proteasomal ubiquitin receptor. May promote the deubiquitinating activity associated with the 26S proteasome.</text>
</comment>
<dbReference type="Gene3D" id="1.10.2020.20">
    <property type="match status" value="1"/>
</dbReference>
<keyword evidence="4" id="KW-0963">Cytoplasm</keyword>
<dbReference type="InterPro" id="IPR044867">
    <property type="entry name" value="DEUBAD_dom"/>
</dbReference>
<comment type="subcellular location">
    <subcellularLocation>
        <location evidence="2">Cytoplasm</location>
    </subcellularLocation>
    <subcellularLocation>
        <location evidence="1">Nucleus</location>
    </subcellularLocation>
</comment>
<feature type="region of interest" description="Disordered" evidence="9">
    <location>
        <begin position="290"/>
        <end position="315"/>
    </location>
</feature>